<reference evidence="12 13" key="1">
    <citation type="submission" date="2023-06" db="EMBL/GenBank/DDBJ databases">
        <authorList>
            <person name="Feng G."/>
            <person name="Li J."/>
            <person name="Zhu H."/>
        </authorList>
    </citation>
    <scope>NUCLEOTIDE SEQUENCE [LARGE SCALE GENOMIC DNA]</scope>
    <source>
        <strain evidence="12 13">RHCKG28</strain>
    </source>
</reference>
<feature type="transmembrane region" description="Helical" evidence="10">
    <location>
        <begin position="33"/>
        <end position="51"/>
    </location>
</feature>
<sequence>MTFQHVLVRPAPHGPARWLERIVDSPDERTRRLLRTAALLLPTLTTVYSVWYDALAARQAPDALQVLAFVAGGVSLHLVRRAPAVPVVVAPLVWAVTGSCSFVMVVSVVLAARRPRGWLLVLGAFTLLHPLGLVPDPCSFRAGHVALPEETSPLLAVVLPALVGGVVGETSRLVALREDRLRLAAEVAAARAADAVAHERLRLSRDMHDLVGQNVSRMTLHANAIAARTADDETRVLATRIADAGVDLLEDVHFVVGLLRRGDRGEPDPDAGPGSLTGAVMPDPAPAPVTARPVTARAGRSWQDLIEAAEHDGTTVRRHGAAVGPIARTAGLDAERTAVLDAVLAEALHNAVKHAPGAVVDLRGEIWPDRVRIVVENPLSDAASVLPPGGHGLAVAAERAAAVGGRLDHCVIDGRFRLDLDVPR</sequence>
<feature type="transmembrane region" description="Helical" evidence="10">
    <location>
        <begin position="154"/>
        <end position="175"/>
    </location>
</feature>
<dbReference type="InterPro" id="IPR011712">
    <property type="entry name" value="Sig_transdc_His_kin_sub3_dim/P"/>
</dbReference>
<feature type="domain" description="Signal transduction histidine kinase subgroup 3 dimerisation and phosphoacceptor" evidence="11">
    <location>
        <begin position="199"/>
        <end position="262"/>
    </location>
</feature>
<evidence type="ECO:0000313" key="12">
    <source>
        <dbReference type="EMBL" id="MDM7892421.1"/>
    </source>
</evidence>
<dbReference type="GO" id="GO:0016301">
    <property type="term" value="F:kinase activity"/>
    <property type="evidence" value="ECO:0007669"/>
    <property type="project" value="UniProtKB-KW"/>
</dbReference>
<keyword evidence="6 12" id="KW-0418">Kinase</keyword>
<evidence type="ECO:0000256" key="1">
    <source>
        <dbReference type="ARBA" id="ARBA00000085"/>
    </source>
</evidence>
<keyword evidence="10" id="KW-0812">Transmembrane</keyword>
<keyword evidence="13" id="KW-1185">Reference proteome</keyword>
<comment type="catalytic activity">
    <reaction evidence="1">
        <text>ATP + protein L-histidine = ADP + protein N-phospho-L-histidine.</text>
        <dbReference type="EC" id="2.7.13.3"/>
    </reaction>
</comment>
<evidence type="ECO:0000256" key="8">
    <source>
        <dbReference type="ARBA" id="ARBA00023012"/>
    </source>
</evidence>
<feature type="transmembrane region" description="Helical" evidence="10">
    <location>
        <begin position="117"/>
        <end position="134"/>
    </location>
</feature>
<feature type="region of interest" description="Disordered" evidence="9">
    <location>
        <begin position="262"/>
        <end position="296"/>
    </location>
</feature>
<accession>A0ABT7TS42</accession>
<evidence type="ECO:0000256" key="10">
    <source>
        <dbReference type="SAM" id="Phobius"/>
    </source>
</evidence>
<keyword evidence="3" id="KW-0597">Phosphoprotein</keyword>
<dbReference type="PANTHER" id="PTHR24421:SF10">
    <property type="entry name" value="NITRATE_NITRITE SENSOR PROTEIN NARQ"/>
    <property type="match status" value="1"/>
</dbReference>
<evidence type="ECO:0000256" key="7">
    <source>
        <dbReference type="ARBA" id="ARBA00022840"/>
    </source>
</evidence>
<gene>
    <name evidence="12" type="ORF">QUG93_12065</name>
</gene>
<evidence type="ECO:0000256" key="2">
    <source>
        <dbReference type="ARBA" id="ARBA00012438"/>
    </source>
</evidence>
<name>A0ABT7TS42_9MICO</name>
<dbReference type="Gene3D" id="3.30.565.10">
    <property type="entry name" value="Histidine kinase-like ATPase, C-terminal domain"/>
    <property type="match status" value="1"/>
</dbReference>
<comment type="caution">
    <text evidence="12">The sequence shown here is derived from an EMBL/GenBank/DDBJ whole genome shotgun (WGS) entry which is preliminary data.</text>
</comment>
<keyword evidence="7" id="KW-0067">ATP-binding</keyword>
<evidence type="ECO:0000256" key="3">
    <source>
        <dbReference type="ARBA" id="ARBA00022553"/>
    </source>
</evidence>
<dbReference type="InterPro" id="IPR036890">
    <property type="entry name" value="HATPase_C_sf"/>
</dbReference>
<proteinExistence type="predicted"/>
<dbReference type="Pfam" id="PF07730">
    <property type="entry name" value="HisKA_3"/>
    <property type="match status" value="1"/>
</dbReference>
<keyword evidence="10" id="KW-1133">Transmembrane helix</keyword>
<dbReference type="EC" id="2.7.13.3" evidence="2"/>
<evidence type="ECO:0000256" key="5">
    <source>
        <dbReference type="ARBA" id="ARBA00022741"/>
    </source>
</evidence>
<evidence type="ECO:0000256" key="9">
    <source>
        <dbReference type="SAM" id="MobiDB-lite"/>
    </source>
</evidence>
<dbReference type="EMBL" id="JAUCMN010000008">
    <property type="protein sequence ID" value="MDM7892421.1"/>
    <property type="molecule type" value="Genomic_DNA"/>
</dbReference>
<evidence type="ECO:0000259" key="11">
    <source>
        <dbReference type="Pfam" id="PF07730"/>
    </source>
</evidence>
<organism evidence="12 13">
    <name type="scientific">Curtobacterium caseinilyticum</name>
    <dbReference type="NCBI Taxonomy" id="3055137"/>
    <lineage>
        <taxon>Bacteria</taxon>
        <taxon>Bacillati</taxon>
        <taxon>Actinomycetota</taxon>
        <taxon>Actinomycetes</taxon>
        <taxon>Micrococcales</taxon>
        <taxon>Microbacteriaceae</taxon>
        <taxon>Curtobacterium</taxon>
    </lineage>
</organism>
<protein>
    <recommendedName>
        <fullName evidence="2">histidine kinase</fullName>
        <ecNumber evidence="2">2.7.13.3</ecNumber>
    </recommendedName>
</protein>
<feature type="transmembrane region" description="Helical" evidence="10">
    <location>
        <begin position="92"/>
        <end position="110"/>
    </location>
</feature>
<keyword evidence="5" id="KW-0547">Nucleotide-binding</keyword>
<dbReference type="RefSeq" id="WP_289474190.1">
    <property type="nucleotide sequence ID" value="NZ_JAUCMN010000008.1"/>
</dbReference>
<keyword evidence="10" id="KW-0472">Membrane</keyword>
<evidence type="ECO:0000313" key="13">
    <source>
        <dbReference type="Proteomes" id="UP001236404"/>
    </source>
</evidence>
<evidence type="ECO:0000256" key="4">
    <source>
        <dbReference type="ARBA" id="ARBA00022679"/>
    </source>
</evidence>
<dbReference type="InterPro" id="IPR050482">
    <property type="entry name" value="Sensor_HK_TwoCompSys"/>
</dbReference>
<dbReference type="Proteomes" id="UP001236404">
    <property type="component" value="Unassembled WGS sequence"/>
</dbReference>
<dbReference type="Gene3D" id="1.20.5.1930">
    <property type="match status" value="1"/>
</dbReference>
<keyword evidence="4" id="KW-0808">Transferase</keyword>
<dbReference type="SUPFAM" id="SSF55874">
    <property type="entry name" value="ATPase domain of HSP90 chaperone/DNA topoisomerase II/histidine kinase"/>
    <property type="match status" value="1"/>
</dbReference>
<keyword evidence="8" id="KW-0902">Two-component regulatory system</keyword>
<dbReference type="PANTHER" id="PTHR24421">
    <property type="entry name" value="NITRATE/NITRITE SENSOR PROTEIN NARX-RELATED"/>
    <property type="match status" value="1"/>
</dbReference>
<evidence type="ECO:0000256" key="6">
    <source>
        <dbReference type="ARBA" id="ARBA00022777"/>
    </source>
</evidence>